<dbReference type="InterPro" id="IPR005584">
    <property type="entry name" value="DNA_gyrase_inhibitor_YacG"/>
</dbReference>
<proteinExistence type="inferred from homology"/>
<dbReference type="OrthoDB" id="9809663at2"/>
<dbReference type="InterPro" id="IPR013088">
    <property type="entry name" value="Znf_NHR/GATA"/>
</dbReference>
<dbReference type="Gene3D" id="3.30.50.10">
    <property type="entry name" value="Erythroid Transcription Factor GATA-1, subunit A"/>
    <property type="match status" value="1"/>
</dbReference>
<feature type="binding site" evidence="3">
    <location>
        <position position="26"/>
    </location>
    <ligand>
        <name>Zn(2+)</name>
        <dbReference type="ChEBI" id="CHEBI:29105"/>
    </ligand>
</feature>
<evidence type="ECO:0000313" key="5">
    <source>
        <dbReference type="Proteomes" id="UP000194841"/>
    </source>
</evidence>
<reference evidence="4 5" key="1">
    <citation type="submission" date="2017-02" db="EMBL/GenBank/DDBJ databases">
        <title>Pseudoalteromonas ulvae TC14 Genome.</title>
        <authorList>
            <person name="Molmeret M."/>
        </authorList>
    </citation>
    <scope>NUCLEOTIDE SEQUENCE [LARGE SCALE GENOMIC DNA]</scope>
    <source>
        <strain evidence="4">TC14</strain>
    </source>
</reference>
<dbReference type="PANTHER" id="PTHR36150:SF1">
    <property type="entry name" value="DNA GYRASE INHIBITOR YACG"/>
    <property type="match status" value="1"/>
</dbReference>
<feature type="binding site" evidence="3">
    <location>
        <position position="7"/>
    </location>
    <ligand>
        <name>Zn(2+)</name>
        <dbReference type="ChEBI" id="CHEBI:29105"/>
    </ligand>
</feature>
<dbReference type="GO" id="GO:0006355">
    <property type="term" value="P:regulation of DNA-templated transcription"/>
    <property type="evidence" value="ECO:0007669"/>
    <property type="project" value="InterPro"/>
</dbReference>
<dbReference type="EMBL" id="MWPV01000003">
    <property type="protein sequence ID" value="OUL57749.1"/>
    <property type="molecule type" value="Genomic_DNA"/>
</dbReference>
<keyword evidence="2 3" id="KW-0862">Zinc</keyword>
<gene>
    <name evidence="3" type="primary">yacG</name>
    <name evidence="4" type="ORF">B1199_11880</name>
</gene>
<feature type="binding site" evidence="3">
    <location>
        <position position="10"/>
    </location>
    <ligand>
        <name>Zn(2+)</name>
        <dbReference type="ChEBI" id="CHEBI:29105"/>
    </ligand>
</feature>
<dbReference type="GO" id="GO:0008270">
    <property type="term" value="F:zinc ion binding"/>
    <property type="evidence" value="ECO:0007669"/>
    <property type="project" value="UniProtKB-UniRule"/>
</dbReference>
<dbReference type="Proteomes" id="UP000194841">
    <property type="component" value="Unassembled WGS sequence"/>
</dbReference>
<dbReference type="RefSeq" id="WP_086744332.1">
    <property type="nucleotide sequence ID" value="NZ_MWPV01000003.1"/>
</dbReference>
<comment type="subunit">
    <text evidence="3">Interacts with GyrB.</text>
</comment>
<dbReference type="SUPFAM" id="SSF57716">
    <property type="entry name" value="Glucocorticoid receptor-like (DNA-binding domain)"/>
    <property type="match status" value="1"/>
</dbReference>
<evidence type="ECO:0000256" key="1">
    <source>
        <dbReference type="ARBA" id="ARBA00022723"/>
    </source>
</evidence>
<comment type="caution">
    <text evidence="4">The sequence shown here is derived from an EMBL/GenBank/DDBJ whole genome shotgun (WGS) entry which is preliminary data.</text>
</comment>
<organism evidence="4 5">
    <name type="scientific">Pseudoalteromonas ulvae</name>
    <dbReference type="NCBI Taxonomy" id="107327"/>
    <lineage>
        <taxon>Bacteria</taxon>
        <taxon>Pseudomonadati</taxon>
        <taxon>Pseudomonadota</taxon>
        <taxon>Gammaproteobacteria</taxon>
        <taxon>Alteromonadales</taxon>
        <taxon>Pseudoalteromonadaceae</taxon>
        <taxon>Pseudoalteromonas</taxon>
    </lineage>
</organism>
<comment type="function">
    <text evidence="3">Inhibits all the catalytic activities of DNA gyrase by preventing its interaction with DNA. Acts by binding directly to the C-terminal domain of GyrB, which probably disrupts DNA binding by the gyrase.</text>
</comment>
<dbReference type="Pfam" id="PF03884">
    <property type="entry name" value="YacG"/>
    <property type="match status" value="1"/>
</dbReference>
<accession>A0A244CRC1</accession>
<comment type="similarity">
    <text evidence="3">Belongs to the DNA gyrase inhibitor YacG family.</text>
</comment>
<feature type="binding site" evidence="3">
    <location>
        <position position="30"/>
    </location>
    <ligand>
        <name>Zn(2+)</name>
        <dbReference type="ChEBI" id="CHEBI:29105"/>
    </ligand>
</feature>
<evidence type="ECO:0000313" key="4">
    <source>
        <dbReference type="EMBL" id="OUL57749.1"/>
    </source>
</evidence>
<name>A0A244CRC1_PSEDV</name>
<sequence>MSTIVNCPNCNKDVVWGEQSPYRPFCCKQCQLIDLGEWSMENHKISSQSGNDQKVTPDMIEDIEEMLAKAEQDFFK</sequence>
<dbReference type="NCBIfam" id="NF001638">
    <property type="entry name" value="PRK00418.1"/>
    <property type="match status" value="1"/>
</dbReference>
<keyword evidence="1 3" id="KW-0479">Metal-binding</keyword>
<comment type="cofactor">
    <cofactor evidence="3">
        <name>Zn(2+)</name>
        <dbReference type="ChEBI" id="CHEBI:29105"/>
    </cofactor>
    <text evidence="3">Binds 1 zinc ion.</text>
</comment>
<protein>
    <recommendedName>
        <fullName evidence="3">DNA gyrase inhibitor YacG</fullName>
    </recommendedName>
</protein>
<keyword evidence="5" id="KW-1185">Reference proteome</keyword>
<evidence type="ECO:0000256" key="2">
    <source>
        <dbReference type="ARBA" id="ARBA00022833"/>
    </source>
</evidence>
<dbReference type="AlphaFoldDB" id="A0A244CRC1"/>
<dbReference type="HAMAP" id="MF_00649">
    <property type="entry name" value="DNA_gyrase_inhibitor_YacG"/>
    <property type="match status" value="1"/>
</dbReference>
<dbReference type="GO" id="GO:0008657">
    <property type="term" value="F:DNA topoisomerase type II (double strand cut, ATP-hydrolyzing) inhibitor activity"/>
    <property type="evidence" value="ECO:0007669"/>
    <property type="project" value="UniProtKB-UniRule"/>
</dbReference>
<dbReference type="PANTHER" id="PTHR36150">
    <property type="entry name" value="DNA GYRASE INHIBITOR YACG"/>
    <property type="match status" value="1"/>
</dbReference>
<evidence type="ECO:0000256" key="3">
    <source>
        <dbReference type="HAMAP-Rule" id="MF_00649"/>
    </source>
</evidence>